<dbReference type="PATRIC" id="fig|1609981.3.peg.1471"/>
<evidence type="ECO:0000259" key="4">
    <source>
        <dbReference type="Pfam" id="PF02769"/>
    </source>
</evidence>
<comment type="pathway">
    <text evidence="2">Cofactor biosynthesis; thiamine diphosphate biosynthesis; thiamine diphosphate from thiamine phosphate: step 1/1.</text>
</comment>
<keyword evidence="6" id="KW-1185">Reference proteome</keyword>
<feature type="binding site" evidence="2">
    <location>
        <position position="79"/>
    </location>
    <ligand>
        <name>Mg(2+)</name>
        <dbReference type="ChEBI" id="CHEBI:18420"/>
        <label>4</label>
    </ligand>
</feature>
<keyword evidence="2" id="KW-0479">Metal-binding</keyword>
<keyword evidence="2 5" id="KW-0418">Kinase</keyword>
<feature type="binding site" evidence="2">
    <location>
        <position position="34"/>
    </location>
    <ligand>
        <name>Mg(2+)</name>
        <dbReference type="ChEBI" id="CHEBI:18420"/>
        <label>4</label>
    </ligand>
</feature>
<dbReference type="RefSeq" id="WP_052881970.1">
    <property type="nucleotide sequence ID" value="NZ_CP010904.1"/>
</dbReference>
<evidence type="ECO:0000259" key="3">
    <source>
        <dbReference type="Pfam" id="PF00586"/>
    </source>
</evidence>
<feature type="binding site" evidence="2">
    <location>
        <position position="51"/>
    </location>
    <ligand>
        <name>Mg(2+)</name>
        <dbReference type="ChEBI" id="CHEBI:18420"/>
        <label>2</label>
    </ligand>
</feature>
<feature type="binding site" evidence="2">
    <location>
        <position position="298"/>
    </location>
    <ligand>
        <name>substrate</name>
    </ligand>
</feature>
<feature type="binding site" evidence="2">
    <location>
        <position position="152"/>
    </location>
    <ligand>
        <name>ATP</name>
        <dbReference type="ChEBI" id="CHEBI:30616"/>
    </ligand>
</feature>
<dbReference type="Gene3D" id="3.90.650.10">
    <property type="entry name" value="PurM-like C-terminal domain"/>
    <property type="match status" value="1"/>
</dbReference>
<reference evidence="6" key="1">
    <citation type="submission" date="2015-02" db="EMBL/GenBank/DDBJ databases">
        <title>Description and complete genome sequence of the first cultured representative of the subdivision 5 of the Verrucomicrobia phylum.</title>
        <authorList>
            <person name="Spring S."/>
            <person name="Bunk B."/>
            <person name="Sproer C."/>
            <person name="Klenk H.-P."/>
        </authorList>
    </citation>
    <scope>NUCLEOTIDE SEQUENCE [LARGE SCALE GENOMIC DNA]</scope>
    <source>
        <strain evidence="6">L21-Fru-AB</strain>
    </source>
</reference>
<dbReference type="AlphaFoldDB" id="A0A0G3EEB4"/>
<dbReference type="Proteomes" id="UP000035268">
    <property type="component" value="Chromosome"/>
</dbReference>
<feature type="binding site" evidence="2">
    <location>
        <begin position="126"/>
        <end position="127"/>
    </location>
    <ligand>
        <name>ATP</name>
        <dbReference type="ChEBI" id="CHEBI:30616"/>
    </ligand>
</feature>
<dbReference type="GO" id="GO:0009228">
    <property type="term" value="P:thiamine biosynthetic process"/>
    <property type="evidence" value="ECO:0007669"/>
    <property type="project" value="UniProtKB-KW"/>
</dbReference>
<feature type="binding site" evidence="2">
    <location>
        <position position="49"/>
    </location>
    <ligand>
        <name>Mg(2+)</name>
        <dbReference type="ChEBI" id="CHEBI:18420"/>
        <label>4</label>
    </ligand>
</feature>
<dbReference type="GO" id="GO:0009229">
    <property type="term" value="P:thiamine diphosphate biosynthetic process"/>
    <property type="evidence" value="ECO:0007669"/>
    <property type="project" value="UniProtKB-UniRule"/>
</dbReference>
<gene>
    <name evidence="2 5" type="primary">thiL</name>
    <name evidence="5" type="ORF">L21SP4_01416</name>
</gene>
<comment type="caution">
    <text evidence="2">Lacks conserved residue(s) required for the propagation of feature annotation.</text>
</comment>
<feature type="binding site" evidence="2">
    <location>
        <position position="243"/>
    </location>
    <ligand>
        <name>substrate</name>
    </ligand>
</feature>
<keyword evidence="2 5" id="KW-0808">Transferase</keyword>
<feature type="domain" description="PurM-like C-terminal" evidence="4">
    <location>
        <begin position="182"/>
        <end position="284"/>
    </location>
</feature>
<name>A0A0G3EEB4_9BACT</name>
<feature type="binding site" evidence="2">
    <location>
        <position position="50"/>
    </location>
    <ligand>
        <name>Mg(2+)</name>
        <dbReference type="ChEBI" id="CHEBI:18420"/>
        <label>1</label>
    </ligand>
</feature>
<dbReference type="InterPro" id="IPR016188">
    <property type="entry name" value="PurM-like_N"/>
</dbReference>
<keyword evidence="2" id="KW-0460">Magnesium</keyword>
<dbReference type="HAMAP" id="MF_02128">
    <property type="entry name" value="TMP_kinase"/>
    <property type="match status" value="1"/>
</dbReference>
<dbReference type="SUPFAM" id="SSF56042">
    <property type="entry name" value="PurM C-terminal domain-like"/>
    <property type="match status" value="1"/>
</dbReference>
<keyword evidence="2" id="KW-0067">ATP-binding</keyword>
<comment type="function">
    <text evidence="2">Catalyzes the ATP-dependent phosphorylation of thiamine-monophosphate (TMP) to form thiamine-pyrophosphate (TPP), the active form of vitamin B1.</text>
</comment>
<comment type="miscellaneous">
    <text evidence="2">Reaction mechanism of ThiL seems to utilize a direct, inline transfer of the gamma-phosphate of ATP to TMP rather than a phosphorylated enzyme intermediate.</text>
</comment>
<protein>
    <recommendedName>
        <fullName evidence="2">Thiamine-monophosphate kinase</fullName>
        <shortName evidence="2">TMP kinase</shortName>
        <shortName evidence="2">Thiamine-phosphate kinase</shortName>
        <ecNumber evidence="2">2.7.4.16</ecNumber>
    </recommendedName>
</protein>
<evidence type="ECO:0000313" key="5">
    <source>
        <dbReference type="EMBL" id="AKJ64663.1"/>
    </source>
</evidence>
<evidence type="ECO:0000256" key="2">
    <source>
        <dbReference type="HAMAP-Rule" id="MF_02128"/>
    </source>
</evidence>
<feature type="binding site" evidence="2">
    <location>
        <position position="58"/>
    </location>
    <ligand>
        <name>substrate</name>
    </ligand>
</feature>
<feature type="binding site" evidence="2">
    <location>
        <position position="203"/>
    </location>
    <ligand>
        <name>Mg(2+)</name>
        <dbReference type="ChEBI" id="CHEBI:18420"/>
        <label>5</label>
    </ligand>
</feature>
<organism evidence="5 6">
    <name type="scientific">Kiritimatiella glycovorans</name>
    <dbReference type="NCBI Taxonomy" id="1307763"/>
    <lineage>
        <taxon>Bacteria</taxon>
        <taxon>Pseudomonadati</taxon>
        <taxon>Kiritimatiellota</taxon>
        <taxon>Kiritimatiellia</taxon>
        <taxon>Kiritimatiellales</taxon>
        <taxon>Kiritimatiellaceae</taxon>
        <taxon>Kiritimatiella</taxon>
    </lineage>
</organism>
<keyword evidence="2" id="KW-0547">Nucleotide-binding</keyword>
<reference evidence="5 6" key="2">
    <citation type="journal article" date="2016" name="ISME J.">
        <title>Characterization of the first cultured representative of Verrucomicrobia subdivision 5 indicates the proposal of a novel phylum.</title>
        <authorList>
            <person name="Spring S."/>
            <person name="Bunk B."/>
            <person name="Sproer C."/>
            <person name="Schumann P."/>
            <person name="Rohde M."/>
            <person name="Tindall B.J."/>
            <person name="Klenk H.P."/>
        </authorList>
    </citation>
    <scope>NUCLEOTIDE SEQUENCE [LARGE SCALE GENOMIC DNA]</scope>
    <source>
        <strain evidence="5 6">L21-Fru-AB</strain>
    </source>
</reference>
<feature type="binding site" evidence="2">
    <location>
        <position position="51"/>
    </location>
    <ligand>
        <name>Mg(2+)</name>
        <dbReference type="ChEBI" id="CHEBI:18420"/>
        <label>1</label>
    </ligand>
</feature>
<dbReference type="CDD" id="cd02194">
    <property type="entry name" value="ThiL"/>
    <property type="match status" value="1"/>
</dbReference>
<dbReference type="InterPro" id="IPR006283">
    <property type="entry name" value="ThiL-like"/>
</dbReference>
<evidence type="ECO:0000256" key="1">
    <source>
        <dbReference type="ARBA" id="ARBA00022977"/>
    </source>
</evidence>
<dbReference type="InterPro" id="IPR010918">
    <property type="entry name" value="PurM-like_C_dom"/>
</dbReference>
<dbReference type="KEGG" id="vbl:L21SP4_01416"/>
<dbReference type="Pfam" id="PF02769">
    <property type="entry name" value="AIRS_C"/>
    <property type="match status" value="1"/>
</dbReference>
<comment type="similarity">
    <text evidence="2">Belongs to the thiamine-monophosphate kinase family.</text>
</comment>
<dbReference type="Gene3D" id="3.30.1330.10">
    <property type="entry name" value="PurM-like, N-terminal domain"/>
    <property type="match status" value="1"/>
</dbReference>
<dbReference type="SUPFAM" id="SSF55326">
    <property type="entry name" value="PurM N-terminal domain-like"/>
    <property type="match status" value="1"/>
</dbReference>
<keyword evidence="1 2" id="KW-0784">Thiamine biosynthesis</keyword>
<dbReference type="UniPathway" id="UPA00060">
    <property type="reaction ID" value="UER00142"/>
</dbReference>
<dbReference type="GO" id="GO:0009030">
    <property type="term" value="F:thiamine-phosphate kinase activity"/>
    <property type="evidence" value="ECO:0007669"/>
    <property type="project" value="UniProtKB-UniRule"/>
</dbReference>
<dbReference type="PANTHER" id="PTHR30270">
    <property type="entry name" value="THIAMINE-MONOPHOSPHATE KINASE"/>
    <property type="match status" value="1"/>
</dbReference>
<feature type="binding site" evidence="2">
    <location>
        <position position="79"/>
    </location>
    <ligand>
        <name>Mg(2+)</name>
        <dbReference type="ChEBI" id="CHEBI:18420"/>
        <label>2</label>
    </ligand>
</feature>
<dbReference type="GO" id="GO:0005524">
    <property type="term" value="F:ATP binding"/>
    <property type="evidence" value="ECO:0007669"/>
    <property type="project" value="UniProtKB-UniRule"/>
</dbReference>
<dbReference type="NCBIfam" id="TIGR01379">
    <property type="entry name" value="thiL"/>
    <property type="match status" value="1"/>
</dbReference>
<evidence type="ECO:0000313" key="6">
    <source>
        <dbReference type="Proteomes" id="UP000035268"/>
    </source>
</evidence>
<dbReference type="InterPro" id="IPR036921">
    <property type="entry name" value="PurM-like_N_sf"/>
</dbReference>
<dbReference type="PANTHER" id="PTHR30270:SF0">
    <property type="entry name" value="THIAMINE-MONOPHOSPHATE KINASE"/>
    <property type="match status" value="1"/>
</dbReference>
<dbReference type="GO" id="GO:0000287">
    <property type="term" value="F:magnesium ion binding"/>
    <property type="evidence" value="ECO:0007669"/>
    <property type="project" value="UniProtKB-UniRule"/>
</dbReference>
<feature type="domain" description="PurM-like N-terminal" evidence="3">
    <location>
        <begin position="32"/>
        <end position="143"/>
    </location>
</feature>
<feature type="binding site" evidence="2">
    <location>
        <position position="202"/>
    </location>
    <ligand>
        <name>ATP</name>
        <dbReference type="ChEBI" id="CHEBI:30616"/>
    </ligand>
</feature>
<proteinExistence type="inferred from homology"/>
<dbReference type="STRING" id="1307763.L21SP4_01416"/>
<feature type="binding site" evidence="2">
    <location>
        <position position="34"/>
    </location>
    <ligand>
        <name>Mg(2+)</name>
        <dbReference type="ChEBI" id="CHEBI:18420"/>
        <label>3</label>
    </ligand>
</feature>
<dbReference type="InterPro" id="IPR036676">
    <property type="entry name" value="PurM-like_C_sf"/>
</dbReference>
<feature type="binding site" evidence="2">
    <location>
        <position position="200"/>
    </location>
    <ligand>
        <name>Mg(2+)</name>
        <dbReference type="ChEBI" id="CHEBI:18420"/>
        <label>3</label>
    </ligand>
</feature>
<dbReference type="Pfam" id="PF00586">
    <property type="entry name" value="AIRS"/>
    <property type="match status" value="1"/>
</dbReference>
<sequence>MARTLKDLGEREAIRRLTAHLPAAAELVTGPGDDAAVARGDESSDWVFTTDPLIEDRHFASDTPPASIGHKAAGRALSDLAAMGADPKYIFVNTVAPADVPIETLEAVCRGITDLARTHGAVLAGGDLAEGDALALHVFAVGTLPRGSAVLRSGARPGDRIAVTGPLGGSFASGRHLNFTPRVDEGRFLRESGLAHAMIDLSDGLGTDLRHIAAASGTGATLFSERVPLHAGVDLNAALFEGEDYELLFCCPAEALEEIRVGWPGESAPVEIGVITEERTLSLVDASGARAPLEDRAWEHFRPEGPRP</sequence>
<dbReference type="OrthoDB" id="9802811at2"/>
<feature type="binding site" evidence="2">
    <location>
        <position position="127"/>
    </location>
    <ligand>
        <name>Mg(2+)</name>
        <dbReference type="ChEBI" id="CHEBI:18420"/>
        <label>1</label>
    </ligand>
</feature>
<feature type="binding site" evidence="2">
    <location>
        <position position="79"/>
    </location>
    <ligand>
        <name>Mg(2+)</name>
        <dbReference type="ChEBI" id="CHEBI:18420"/>
        <label>3</label>
    </ligand>
</feature>
<comment type="catalytic activity">
    <reaction evidence="2">
        <text>thiamine phosphate + ATP = thiamine diphosphate + ADP</text>
        <dbReference type="Rhea" id="RHEA:15913"/>
        <dbReference type="ChEBI" id="CHEBI:30616"/>
        <dbReference type="ChEBI" id="CHEBI:37575"/>
        <dbReference type="ChEBI" id="CHEBI:58937"/>
        <dbReference type="ChEBI" id="CHEBI:456216"/>
        <dbReference type="EC" id="2.7.4.16"/>
    </reaction>
</comment>
<dbReference type="EC" id="2.7.4.16" evidence="2"/>
<dbReference type="EMBL" id="CP010904">
    <property type="protein sequence ID" value="AKJ64663.1"/>
    <property type="molecule type" value="Genomic_DNA"/>
</dbReference>
<dbReference type="PIRSF" id="PIRSF005303">
    <property type="entry name" value="Thiam_monoph_kin"/>
    <property type="match status" value="1"/>
</dbReference>
<accession>A0A0G3EEB4</accession>